<comment type="caution">
    <text evidence="2">The sequence shown here is derived from an EMBL/GenBank/DDBJ whole genome shotgun (WGS) entry which is preliminary data.</text>
</comment>
<dbReference type="EMBL" id="BFBB01000008">
    <property type="protein sequence ID" value="GBF51223.1"/>
    <property type="molecule type" value="Genomic_DNA"/>
</dbReference>
<proteinExistence type="predicted"/>
<reference evidence="2 3" key="1">
    <citation type="submission" date="2018-02" db="EMBL/GenBank/DDBJ databases">
        <title>Novel Leptospira species isolated from soil and water in Japan.</title>
        <authorList>
            <person name="Nakao R."/>
            <person name="Masuzawa T."/>
        </authorList>
    </citation>
    <scope>NUCLEOTIDE SEQUENCE [LARGE SCALE GENOMIC DNA]</scope>
    <source>
        <strain evidence="2 3">YH101</strain>
    </source>
</reference>
<sequence length="204" mass="23921">MDINPEPVNLSKAFLLACFLTFSSCRSLEYDLIISKPDHFSGDSRQLTTSNIITIDKTLFEFEVKDIQSESNKLLYETNKRINYKAISKENIRQKNIQLKLNRYDHKLQVIPHYFLVSLLTGGVFLILGGKIVKEKIDTTWETSEMLISERRLFTLYCETEYNIYQPKPIKEYNKEGERFDYGDHCRESILNQLIDRLIADYGN</sequence>
<name>A0A2P2E2T7_9LEPT</name>
<evidence type="ECO:0000313" key="3">
    <source>
        <dbReference type="Proteomes" id="UP000245133"/>
    </source>
</evidence>
<keyword evidence="1" id="KW-1133">Transmembrane helix</keyword>
<dbReference type="AlphaFoldDB" id="A0A2P2E2T7"/>
<accession>A0A2P2E2T7</accession>
<dbReference type="Proteomes" id="UP000245133">
    <property type="component" value="Unassembled WGS sequence"/>
</dbReference>
<evidence type="ECO:0000313" key="2">
    <source>
        <dbReference type="EMBL" id="GBF51223.1"/>
    </source>
</evidence>
<feature type="transmembrane region" description="Helical" evidence="1">
    <location>
        <begin position="111"/>
        <end position="128"/>
    </location>
</feature>
<organism evidence="2 3">
    <name type="scientific">Leptospira ryugenii</name>
    <dbReference type="NCBI Taxonomy" id="1917863"/>
    <lineage>
        <taxon>Bacteria</taxon>
        <taxon>Pseudomonadati</taxon>
        <taxon>Spirochaetota</taxon>
        <taxon>Spirochaetia</taxon>
        <taxon>Leptospirales</taxon>
        <taxon>Leptospiraceae</taxon>
        <taxon>Leptospira</taxon>
    </lineage>
</organism>
<keyword evidence="1" id="KW-0812">Transmembrane</keyword>
<evidence type="ECO:0000256" key="1">
    <source>
        <dbReference type="SAM" id="Phobius"/>
    </source>
</evidence>
<dbReference type="RefSeq" id="WP_108977585.1">
    <property type="nucleotide sequence ID" value="NZ_BFBB01000008.1"/>
</dbReference>
<gene>
    <name evidence="2" type="ORF">LPTSP4_27550</name>
</gene>
<protein>
    <submittedName>
        <fullName evidence="2">Uncharacterized protein</fullName>
    </submittedName>
</protein>
<dbReference type="OrthoDB" id="6977035at2"/>
<keyword evidence="1" id="KW-0472">Membrane</keyword>
<keyword evidence="3" id="KW-1185">Reference proteome</keyword>